<gene>
    <name evidence="1" type="ORF">EEJ31_07615</name>
</gene>
<evidence type="ECO:0000313" key="1">
    <source>
        <dbReference type="EMBL" id="RNE62478.1"/>
    </source>
</evidence>
<comment type="caution">
    <text evidence="1">The sequence shown here is derived from an EMBL/GenBank/DDBJ whole genome shotgun (WGS) entry which is preliminary data.</text>
</comment>
<organism evidence="1 2">
    <name type="scientific">Cryobacterium tepidiphilum</name>
    <dbReference type="NCBI Taxonomy" id="2486026"/>
    <lineage>
        <taxon>Bacteria</taxon>
        <taxon>Bacillati</taxon>
        <taxon>Actinomycetota</taxon>
        <taxon>Actinomycetes</taxon>
        <taxon>Micrococcales</taxon>
        <taxon>Microbacteriaceae</taxon>
        <taxon>Cryobacterium</taxon>
    </lineage>
</organism>
<evidence type="ECO:0008006" key="3">
    <source>
        <dbReference type="Google" id="ProtNLM"/>
    </source>
</evidence>
<name>A0A3M8LDB4_9MICO</name>
<protein>
    <recommendedName>
        <fullName evidence="3">YCII-related domain-containing protein</fullName>
    </recommendedName>
</protein>
<accession>A0A3M8LDB4</accession>
<keyword evidence="2" id="KW-1185">Reference proteome</keyword>
<dbReference type="AlphaFoldDB" id="A0A3M8LDB4"/>
<dbReference type="EMBL" id="RDSR01000010">
    <property type="protein sequence ID" value="RNE62478.1"/>
    <property type="molecule type" value="Genomic_DNA"/>
</dbReference>
<dbReference type="Proteomes" id="UP000279859">
    <property type="component" value="Unassembled WGS sequence"/>
</dbReference>
<evidence type="ECO:0000313" key="2">
    <source>
        <dbReference type="Proteomes" id="UP000279859"/>
    </source>
</evidence>
<sequence>MSRSQGDAMPTFVLLYTDVPHDEPDFGPDDVLSEDMTDDIDHVEEEANDDAAADTRLREWVAWSERVGDALVDFGHRLGGGRAVHASGSKAANSGITGYSIIQADDIEAATDLVQGHPHLASGFIQIFEAFPAPEM</sequence>
<dbReference type="SUPFAM" id="SSF54909">
    <property type="entry name" value="Dimeric alpha+beta barrel"/>
    <property type="match status" value="1"/>
</dbReference>
<dbReference type="InterPro" id="IPR011008">
    <property type="entry name" value="Dimeric_a/b-barrel"/>
</dbReference>
<proteinExistence type="predicted"/>
<reference evidence="1 2" key="1">
    <citation type="submission" date="2018-11" db="EMBL/GenBank/DDBJ databases">
        <title>Cryobacterium sp. nov., isolated from rhizosphere soil of lettuce.</title>
        <authorList>
            <person name="Wang Y."/>
        </authorList>
    </citation>
    <scope>NUCLEOTIDE SEQUENCE [LARGE SCALE GENOMIC DNA]</scope>
    <source>
        <strain evidence="1 2">NEAU-85</strain>
    </source>
</reference>